<proteinExistence type="inferred from homology"/>
<reference evidence="3 4" key="1">
    <citation type="submission" date="2016-10" db="EMBL/GenBank/DDBJ databases">
        <authorList>
            <person name="de Groot N.N."/>
        </authorList>
    </citation>
    <scope>NUCLEOTIDE SEQUENCE [LARGE SCALE GENOMIC DNA]</scope>
    <source>
        <strain evidence="3 4">CGMCC 1.6134</strain>
    </source>
</reference>
<evidence type="ECO:0000313" key="3">
    <source>
        <dbReference type="EMBL" id="SFM25857.1"/>
    </source>
</evidence>
<dbReference type="Proteomes" id="UP000199668">
    <property type="component" value="Unassembled WGS sequence"/>
</dbReference>
<evidence type="ECO:0000313" key="4">
    <source>
        <dbReference type="Proteomes" id="UP000199668"/>
    </source>
</evidence>
<evidence type="ECO:0000259" key="2">
    <source>
        <dbReference type="SMART" id="SM00854"/>
    </source>
</evidence>
<evidence type="ECO:0000256" key="1">
    <source>
        <dbReference type="ARBA" id="ARBA00005662"/>
    </source>
</evidence>
<gene>
    <name evidence="3" type="ORF">SAMN04488054_12521</name>
</gene>
<dbReference type="InterPro" id="IPR029052">
    <property type="entry name" value="Metallo-depent_PP-like"/>
</dbReference>
<dbReference type="InterPro" id="IPR052169">
    <property type="entry name" value="CW_Biosynth-Accessory"/>
</dbReference>
<dbReference type="SUPFAM" id="SSF56300">
    <property type="entry name" value="Metallo-dependent phosphatases"/>
    <property type="match status" value="1"/>
</dbReference>
<dbReference type="STRING" id="266892.SAMN04488054_12521"/>
<dbReference type="PANTHER" id="PTHR33393">
    <property type="entry name" value="POLYGLUTAMINE SYNTHESIS ACCESSORY PROTEIN RV0574C-RELATED"/>
    <property type="match status" value="1"/>
</dbReference>
<organism evidence="3 4">
    <name type="scientific">Salibacterium qingdaonense</name>
    <dbReference type="NCBI Taxonomy" id="266892"/>
    <lineage>
        <taxon>Bacteria</taxon>
        <taxon>Bacillati</taxon>
        <taxon>Bacillota</taxon>
        <taxon>Bacilli</taxon>
        <taxon>Bacillales</taxon>
        <taxon>Bacillaceae</taxon>
    </lineage>
</organism>
<keyword evidence="4" id="KW-1185">Reference proteome</keyword>
<dbReference type="AlphaFoldDB" id="A0A1I4PDV8"/>
<feature type="domain" description="Capsule synthesis protein CapA" evidence="2">
    <location>
        <begin position="6"/>
        <end position="317"/>
    </location>
</feature>
<dbReference type="RefSeq" id="WP_090927828.1">
    <property type="nucleotide sequence ID" value="NZ_FOTY01000025.1"/>
</dbReference>
<dbReference type="SMART" id="SM00854">
    <property type="entry name" value="PGA_cap"/>
    <property type="match status" value="1"/>
</dbReference>
<dbReference type="Pfam" id="PF09587">
    <property type="entry name" value="PGA_cap"/>
    <property type="match status" value="1"/>
</dbReference>
<dbReference type="CDD" id="cd07381">
    <property type="entry name" value="MPP_CapA"/>
    <property type="match status" value="1"/>
</dbReference>
<dbReference type="EMBL" id="FOTY01000025">
    <property type="protein sequence ID" value="SFM25857.1"/>
    <property type="molecule type" value="Genomic_DNA"/>
</dbReference>
<dbReference type="InterPro" id="IPR019079">
    <property type="entry name" value="Capsule_synth_CapA"/>
</dbReference>
<dbReference type="PANTHER" id="PTHR33393:SF13">
    <property type="entry name" value="PGA BIOSYNTHESIS PROTEIN CAPA"/>
    <property type="match status" value="1"/>
</dbReference>
<sequence length="432" mass="47601">MTGPITLTAAGDCFITRRLPEKAPQAAALQRFFMQADVRFANLEVTTHNREGIPSPVSGGTWAMADPGVLDDLSFYGFNMLNGATNHALDYLYGGLHATEEQVKKRDFVYAGTGANLADASAPSYLETPNGRVALIACTSTFFDFWAAGDQGRDMAGRPGVNPVRVQTVHRVSREDMEALRRVAQKTDVNADTNLAVKEGFLPPQDDKRLKVGNLSFEEGSPSGTYRSPHPTDKDRLLRKVKEARRQADIVLVSIHSHEMDGEDKAAPADFHKDLAHALVDAGADSIISHGPHILRGIELYQGKPVFYSLGNFIFQNDSVTHLPPDFYEKYSLDDKAGIADALDIRSDYGRKGLGVNPDVWRSVVPYWEMENGRLTKLTLHPIELGFHLPRYRKGWPGFTGDQSILEHLQELSAPFGTKITINKNGAGEVQV</sequence>
<comment type="similarity">
    <text evidence="1">Belongs to the CapA family.</text>
</comment>
<protein>
    <submittedName>
        <fullName evidence="3">Poly-gamma-glutamate synthesis protein (Capsule biosynthesis protein)</fullName>
    </submittedName>
</protein>
<accession>A0A1I4PDV8</accession>
<dbReference type="OrthoDB" id="9810906at2"/>
<name>A0A1I4PDV8_9BACI</name>